<gene>
    <name evidence="7" type="ORF">J1C48_05015</name>
</gene>
<evidence type="ECO:0000256" key="1">
    <source>
        <dbReference type="ARBA" id="ARBA00022857"/>
    </source>
</evidence>
<evidence type="ECO:0000256" key="2">
    <source>
        <dbReference type="ARBA" id="ARBA00023002"/>
    </source>
</evidence>
<keyword evidence="2 4" id="KW-0560">Oxidoreductase</keyword>
<dbReference type="InterPro" id="IPR036291">
    <property type="entry name" value="NAD(P)-bd_dom_sf"/>
</dbReference>
<dbReference type="AlphaFoldDB" id="A0A939FU05"/>
<evidence type="ECO:0000313" key="8">
    <source>
        <dbReference type="Proteomes" id="UP000664122"/>
    </source>
</evidence>
<dbReference type="Pfam" id="PF02826">
    <property type="entry name" value="2-Hacid_dh_C"/>
    <property type="match status" value="1"/>
</dbReference>
<dbReference type="Proteomes" id="UP000664122">
    <property type="component" value="Unassembled WGS sequence"/>
</dbReference>
<evidence type="ECO:0000313" key="7">
    <source>
        <dbReference type="EMBL" id="MBO0661928.1"/>
    </source>
</evidence>
<evidence type="ECO:0000259" key="6">
    <source>
        <dbReference type="Pfam" id="PF02826"/>
    </source>
</evidence>
<dbReference type="RefSeq" id="WP_207256700.1">
    <property type="nucleotide sequence ID" value="NZ_JAFMPP010000003.1"/>
</dbReference>
<dbReference type="Gene3D" id="3.40.50.720">
    <property type="entry name" value="NAD(P)-binding Rossmann-like Domain"/>
    <property type="match status" value="2"/>
</dbReference>
<organism evidence="7 8">
    <name type="scientific">Jiella flava</name>
    <dbReference type="NCBI Taxonomy" id="2816857"/>
    <lineage>
        <taxon>Bacteria</taxon>
        <taxon>Pseudomonadati</taxon>
        <taxon>Pseudomonadota</taxon>
        <taxon>Alphaproteobacteria</taxon>
        <taxon>Hyphomicrobiales</taxon>
        <taxon>Aurantimonadaceae</taxon>
        <taxon>Jiella</taxon>
    </lineage>
</organism>
<keyword evidence="1" id="KW-0521">NADP</keyword>
<dbReference type="PANTHER" id="PTHR10996">
    <property type="entry name" value="2-HYDROXYACID DEHYDROGENASE-RELATED"/>
    <property type="match status" value="1"/>
</dbReference>
<dbReference type="InterPro" id="IPR006140">
    <property type="entry name" value="D-isomer_DH_NAD-bd"/>
</dbReference>
<feature type="domain" description="D-isomer specific 2-hydroxyacid dehydrogenase NAD-binding" evidence="6">
    <location>
        <begin position="109"/>
        <end position="282"/>
    </location>
</feature>
<dbReference type="GO" id="GO:0016618">
    <property type="term" value="F:hydroxypyruvate reductase [NAD(P)H] activity"/>
    <property type="evidence" value="ECO:0007669"/>
    <property type="project" value="TreeGrafter"/>
</dbReference>
<name>A0A939FU05_9HYPH</name>
<dbReference type="SUPFAM" id="SSF52283">
    <property type="entry name" value="Formate/glycerate dehydrogenase catalytic domain-like"/>
    <property type="match status" value="1"/>
</dbReference>
<evidence type="ECO:0000259" key="5">
    <source>
        <dbReference type="Pfam" id="PF00389"/>
    </source>
</evidence>
<keyword evidence="8" id="KW-1185">Reference proteome</keyword>
<comment type="similarity">
    <text evidence="4">Belongs to the D-isomer specific 2-hydroxyacid dehydrogenase family.</text>
</comment>
<dbReference type="SUPFAM" id="SSF51735">
    <property type="entry name" value="NAD(P)-binding Rossmann-fold domains"/>
    <property type="match status" value="1"/>
</dbReference>
<keyword evidence="3" id="KW-0520">NAD</keyword>
<sequence>MTKPDLLQICPYADPIVQALEDDFTLHRYFAAEDKPALLQRLAPTTRFIATDGHHGASKAMIDALPKLELIASFGVGYDAVDVTAAKAAGVSVTNTPNVLNNCVAEVTLGLMLALCHQIPQADRYVRQGRWAAEGNFPLTDELTGRRVGILGLGRIGKAIAKLLQAFQMEVVYHGRNRQEHQPYPYYADLEAMARDVDWLIVIAPGSASTKGIVGRAVMTALGPAGKLVNVARGSLVDEAAMIALLEAGELGGAALDVFAEEPQVPERLRTLDNVVLLPHQGSASHKTRSAMGQMVVRNLKAQLRGEPLISPVV</sequence>
<dbReference type="PANTHER" id="PTHR10996:SF178">
    <property type="entry name" value="2-HYDROXYACID DEHYDROGENASE YGL185C-RELATED"/>
    <property type="match status" value="1"/>
</dbReference>
<proteinExistence type="inferred from homology"/>
<dbReference type="EMBL" id="JAFMPP010000003">
    <property type="protein sequence ID" value="MBO0661928.1"/>
    <property type="molecule type" value="Genomic_DNA"/>
</dbReference>
<dbReference type="InterPro" id="IPR006139">
    <property type="entry name" value="D-isomer_2_OHA_DH_cat_dom"/>
</dbReference>
<dbReference type="GO" id="GO:0005829">
    <property type="term" value="C:cytosol"/>
    <property type="evidence" value="ECO:0007669"/>
    <property type="project" value="TreeGrafter"/>
</dbReference>
<dbReference type="FunFam" id="3.40.50.720:FF:000213">
    <property type="entry name" value="Putative 2-hydroxyacid dehydrogenase"/>
    <property type="match status" value="1"/>
</dbReference>
<comment type="caution">
    <text evidence="7">The sequence shown here is derived from an EMBL/GenBank/DDBJ whole genome shotgun (WGS) entry which is preliminary data.</text>
</comment>
<accession>A0A939FU05</accession>
<dbReference type="CDD" id="cd12156">
    <property type="entry name" value="HPPR"/>
    <property type="match status" value="1"/>
</dbReference>
<dbReference type="GO" id="GO:0051287">
    <property type="term" value="F:NAD binding"/>
    <property type="evidence" value="ECO:0007669"/>
    <property type="project" value="InterPro"/>
</dbReference>
<dbReference type="Pfam" id="PF00389">
    <property type="entry name" value="2-Hacid_dh"/>
    <property type="match status" value="1"/>
</dbReference>
<evidence type="ECO:0000256" key="4">
    <source>
        <dbReference type="RuleBase" id="RU003719"/>
    </source>
</evidence>
<dbReference type="InterPro" id="IPR050223">
    <property type="entry name" value="D-isomer_2-hydroxyacid_DH"/>
</dbReference>
<reference evidence="7" key="1">
    <citation type="submission" date="2021-03" db="EMBL/GenBank/DDBJ databases">
        <title>Whole genome sequence of Jiella sp. CQZ9-1.</title>
        <authorList>
            <person name="Tuo L."/>
        </authorList>
    </citation>
    <scope>NUCLEOTIDE SEQUENCE</scope>
    <source>
        <strain evidence="7">CQZ9-1</strain>
    </source>
</reference>
<feature type="domain" description="D-isomer specific 2-hydroxyacid dehydrogenase catalytic" evidence="5">
    <location>
        <begin position="11"/>
        <end position="313"/>
    </location>
</feature>
<protein>
    <submittedName>
        <fullName evidence="7">2-hydroxyacid dehydrogenase</fullName>
    </submittedName>
</protein>
<evidence type="ECO:0000256" key="3">
    <source>
        <dbReference type="ARBA" id="ARBA00023027"/>
    </source>
</evidence>
<dbReference type="GO" id="GO:0030267">
    <property type="term" value="F:glyoxylate reductase (NADPH) activity"/>
    <property type="evidence" value="ECO:0007669"/>
    <property type="project" value="TreeGrafter"/>
</dbReference>